<organism evidence="1 2">
    <name type="scientific">Morganella phage vB_MmoP_MP2</name>
    <dbReference type="NCBI Taxonomy" id="1852627"/>
    <lineage>
        <taxon>Viruses</taxon>
        <taxon>Duplodnaviria</taxon>
        <taxon>Heunggongvirae</taxon>
        <taxon>Uroviricota</taxon>
        <taxon>Caudoviricetes</taxon>
        <taxon>Autographivirales</taxon>
        <taxon>Autotranscriptaviridae</taxon>
        <taxon>Studiervirinae</taxon>
        <taxon>Minipunavirus</taxon>
        <taxon>Minipunavirus MP2</taxon>
    </lineage>
</organism>
<dbReference type="RefSeq" id="YP_009291548.1">
    <property type="nucleotide sequence ID" value="NC_031115.1"/>
</dbReference>
<dbReference type="EMBL" id="KX078568">
    <property type="protein sequence ID" value="ANM46372.1"/>
    <property type="molecule type" value="Genomic_DNA"/>
</dbReference>
<gene>
    <name evidence="1" type="ORF">MP2_gp22</name>
</gene>
<dbReference type="GeneID" id="29068293"/>
<dbReference type="Proteomes" id="UP000203821">
    <property type="component" value="Genome"/>
</dbReference>
<evidence type="ECO:0000313" key="1">
    <source>
        <dbReference type="EMBL" id="ANM46372.1"/>
    </source>
</evidence>
<protein>
    <submittedName>
        <fullName evidence="1">Uncharacterized protein</fullName>
    </submittedName>
</protein>
<reference evidence="1 2" key="1">
    <citation type="submission" date="2016-04" db="EMBL/GenBank/DDBJ databases">
        <title>Comparative genomics of Morganella phages MP1 and MP2 define new clades among the T4 and T7-like Viruses.</title>
        <authorList>
            <person name="Pinto G."/>
            <person name="Oliveira A."/>
            <person name="Malgorzata L."/>
            <person name="Kropinski A."/>
            <person name="Azeredo J."/>
        </authorList>
    </citation>
    <scope>NUCLEOTIDE SEQUENCE [LARGE SCALE GENOMIC DNA]</scope>
</reference>
<dbReference type="KEGG" id="vg:29068293"/>
<accession>A0A192Y9Y3</accession>
<proteinExistence type="predicted"/>
<sequence>MTMIRFEGLTGLGELLGVAGMNPAQGLSVGGTYKVLDITESEFREGVNVYHFIDDDGEERSTILNGNVFTFSIFNITH</sequence>
<name>A0A192Y9Y3_9CAUD</name>
<evidence type="ECO:0000313" key="2">
    <source>
        <dbReference type="Proteomes" id="UP000203821"/>
    </source>
</evidence>
<keyword evidence="2" id="KW-1185">Reference proteome</keyword>
<dbReference type="OrthoDB" id="40591at10239"/>